<evidence type="ECO:0000259" key="2">
    <source>
        <dbReference type="Pfam" id="PF01712"/>
    </source>
</evidence>
<dbReference type="CDD" id="cd01673">
    <property type="entry name" value="dNK"/>
    <property type="match status" value="1"/>
</dbReference>
<proteinExistence type="predicted"/>
<dbReference type="OrthoDB" id="567086at2759"/>
<sequence length="303" mass="34116">MGVCVQRLGVSAVKSGVRGLAGSGAGHAGSHRVATLTRLLEEAEVHRQLTRIELPRPDYTMLLNGSKARFTVCVEGNIGSGKSTLLNHFSKFSDVQTFQEPVQKWRDVKGNNLLALMYEDPKRWAHTFQAYVQMTMVEQHLQPCQAPVKLLERSLYSGRHCFVENLYKSGKMTNAEYTVYCEWFKVITQNLDVGVDLIVYLRTDPDLLHARIKQRARCEELTIPFHYLSDLHSLHEDWLMGTTGSLPAPVLVLDANDTLANMFKKFEEHTSEILCGKLTPREREQQGADTHRAAPPSPAKAIN</sequence>
<dbReference type="SUPFAM" id="SSF52540">
    <property type="entry name" value="P-loop containing nucleoside triphosphate hydrolases"/>
    <property type="match status" value="1"/>
</dbReference>
<feature type="domain" description="Deoxynucleoside kinase" evidence="2">
    <location>
        <begin position="72"/>
        <end position="272"/>
    </location>
</feature>
<dbReference type="Proteomes" id="UP000770661">
    <property type="component" value="Unassembled WGS sequence"/>
</dbReference>
<dbReference type="GO" id="GO:0019136">
    <property type="term" value="F:deoxynucleoside kinase activity"/>
    <property type="evidence" value="ECO:0007669"/>
    <property type="project" value="TreeGrafter"/>
</dbReference>
<dbReference type="GO" id="GO:0005739">
    <property type="term" value="C:mitochondrion"/>
    <property type="evidence" value="ECO:0007669"/>
    <property type="project" value="TreeGrafter"/>
</dbReference>
<dbReference type="InterPro" id="IPR050566">
    <property type="entry name" value="Deoxyribonucleoside_kinase"/>
</dbReference>
<evidence type="ECO:0000256" key="1">
    <source>
        <dbReference type="SAM" id="MobiDB-lite"/>
    </source>
</evidence>
<dbReference type="PANTHER" id="PTHR10513:SF24">
    <property type="entry name" value="THYMIDINE KINASE 2, MITOCHONDRIAL"/>
    <property type="match status" value="1"/>
</dbReference>
<comment type="caution">
    <text evidence="3">The sequence shown here is derived from an EMBL/GenBank/DDBJ whole genome shotgun (WGS) entry which is preliminary data.</text>
</comment>
<keyword evidence="3" id="KW-0808">Transferase</keyword>
<organism evidence="3 4">
    <name type="scientific">Chionoecetes opilio</name>
    <name type="common">Atlantic snow crab</name>
    <name type="synonym">Cancer opilio</name>
    <dbReference type="NCBI Taxonomy" id="41210"/>
    <lineage>
        <taxon>Eukaryota</taxon>
        <taxon>Metazoa</taxon>
        <taxon>Ecdysozoa</taxon>
        <taxon>Arthropoda</taxon>
        <taxon>Crustacea</taxon>
        <taxon>Multicrustacea</taxon>
        <taxon>Malacostraca</taxon>
        <taxon>Eumalacostraca</taxon>
        <taxon>Eucarida</taxon>
        <taxon>Decapoda</taxon>
        <taxon>Pleocyemata</taxon>
        <taxon>Brachyura</taxon>
        <taxon>Eubrachyura</taxon>
        <taxon>Majoidea</taxon>
        <taxon>Majidae</taxon>
        <taxon>Chionoecetes</taxon>
    </lineage>
</organism>
<feature type="region of interest" description="Disordered" evidence="1">
    <location>
        <begin position="278"/>
        <end position="303"/>
    </location>
</feature>
<keyword evidence="3" id="KW-0418">Kinase</keyword>
<dbReference type="Pfam" id="PF01712">
    <property type="entry name" value="dNK"/>
    <property type="match status" value="1"/>
</dbReference>
<keyword evidence="4" id="KW-1185">Reference proteome</keyword>
<dbReference type="InterPro" id="IPR031314">
    <property type="entry name" value="DNK_dom"/>
</dbReference>
<dbReference type="AlphaFoldDB" id="A0A8J4Y9Q9"/>
<dbReference type="FunFam" id="3.40.50.300:FF:001571">
    <property type="entry name" value="Deoxynucleoside kinase"/>
    <property type="match status" value="1"/>
</dbReference>
<name>A0A8J4Y9Q9_CHIOP</name>
<feature type="compositionally biased region" description="Basic and acidic residues" evidence="1">
    <location>
        <begin position="279"/>
        <end position="292"/>
    </location>
</feature>
<protein>
    <submittedName>
        <fullName evidence="3">Thymidine kinase 2, mitochondrial</fullName>
    </submittedName>
</protein>
<dbReference type="PANTHER" id="PTHR10513">
    <property type="entry name" value="DEOXYNUCLEOSIDE KINASE"/>
    <property type="match status" value="1"/>
</dbReference>
<reference evidence="3" key="1">
    <citation type="submission" date="2020-07" db="EMBL/GenBank/DDBJ databases">
        <title>The High-quality genome of the commercially important snow crab, Chionoecetes opilio.</title>
        <authorList>
            <person name="Jeong J.-H."/>
            <person name="Ryu S."/>
        </authorList>
    </citation>
    <scope>NUCLEOTIDE SEQUENCE</scope>
    <source>
        <strain evidence="3">MADBK_172401_WGS</strain>
        <tissue evidence="3">Digestive gland</tissue>
    </source>
</reference>
<evidence type="ECO:0000313" key="3">
    <source>
        <dbReference type="EMBL" id="KAG0723940.1"/>
    </source>
</evidence>
<dbReference type="EMBL" id="JACEEZ010007579">
    <property type="protein sequence ID" value="KAG0723940.1"/>
    <property type="molecule type" value="Genomic_DNA"/>
</dbReference>
<evidence type="ECO:0000313" key="4">
    <source>
        <dbReference type="Proteomes" id="UP000770661"/>
    </source>
</evidence>
<dbReference type="Gene3D" id="3.40.50.300">
    <property type="entry name" value="P-loop containing nucleotide triphosphate hydrolases"/>
    <property type="match status" value="1"/>
</dbReference>
<gene>
    <name evidence="3" type="primary">Tk2</name>
    <name evidence="3" type="ORF">GWK47_041656</name>
</gene>
<dbReference type="InterPro" id="IPR027417">
    <property type="entry name" value="P-loop_NTPase"/>
</dbReference>
<accession>A0A8J4Y9Q9</accession>